<feature type="domain" description="Luciferase-like" evidence="6">
    <location>
        <begin position="33"/>
        <end position="383"/>
    </location>
</feature>
<evidence type="ECO:0000256" key="2">
    <source>
        <dbReference type="ARBA" id="ARBA00022643"/>
    </source>
</evidence>
<dbReference type="InterPro" id="IPR051260">
    <property type="entry name" value="Diverse_substr_monoxygenases"/>
</dbReference>
<name>A0ABP8W3Z9_9MICO</name>
<evidence type="ECO:0000259" key="6">
    <source>
        <dbReference type="Pfam" id="PF00296"/>
    </source>
</evidence>
<dbReference type="EMBL" id="BAABLM010000005">
    <property type="protein sequence ID" value="GAA4680810.1"/>
    <property type="molecule type" value="Genomic_DNA"/>
</dbReference>
<evidence type="ECO:0000256" key="5">
    <source>
        <dbReference type="ARBA" id="ARBA00033748"/>
    </source>
</evidence>
<dbReference type="NCBIfam" id="TIGR03860">
    <property type="entry name" value="FMN_nitrolo"/>
    <property type="match status" value="1"/>
</dbReference>
<keyword evidence="3" id="KW-0560">Oxidoreductase</keyword>
<dbReference type="GO" id="GO:0004497">
    <property type="term" value="F:monooxygenase activity"/>
    <property type="evidence" value="ECO:0007669"/>
    <property type="project" value="UniProtKB-KW"/>
</dbReference>
<comment type="similarity">
    <text evidence="5">Belongs to the NtaA/SnaA/DszA monooxygenase family.</text>
</comment>
<keyword evidence="2" id="KW-0288">FMN</keyword>
<dbReference type="PIRSF" id="PIRSF000337">
    <property type="entry name" value="NTA_MOA"/>
    <property type="match status" value="1"/>
</dbReference>
<sequence length="437" mass="48895">MFHLGWFLGNGYGIQPWNGTYAGTSMTDWTKPAIYRDLTTSLERGGYDFLFIEDTSMIEDTYGGSAESTLAYGRMAPKNDPMPLVPLLTAATKHIGVISTVSTTQYPPFLAARQAVTLDHLTEGRFGANVVTSVTHRVGQNFGYDKLPPHDERYERAEEWLDVVSKLWESWDEDALVHDQITPRYADHTKVHTIDHHGKYFDVRGPLNTIPGPQRRPVVAQAGNSIPGRELAAKHADTMLAMGQNPDQMKAFRDDMRQRMIAHGRNPDDLKVMFLVTPMLGETDAHAQQREAERVAYAATDEALRDKLWSLSYVSGGEVDYAQFDLDGPMPTNIVGNGEQSSMKQYTQGNEGKTLREVLLERRQINDLGLIGSPDTVAAKMGEIMDHVGGDGFLLYPEMTRRTIAEFTDGLSSALRKRGLIRDGYDHPTLRENLRSF</sequence>
<dbReference type="PANTHER" id="PTHR30011:SF16">
    <property type="entry name" value="C2H2 FINGER DOMAIN TRANSCRIPTION FACTOR (EUROFUNG)-RELATED"/>
    <property type="match status" value="1"/>
</dbReference>
<evidence type="ECO:0000256" key="4">
    <source>
        <dbReference type="ARBA" id="ARBA00023033"/>
    </source>
</evidence>
<protein>
    <submittedName>
        <fullName evidence="7">NtaA/DmoA family FMN-dependent monooxygenase</fullName>
    </submittedName>
</protein>
<dbReference type="PANTHER" id="PTHR30011">
    <property type="entry name" value="ALKANESULFONATE MONOOXYGENASE-RELATED"/>
    <property type="match status" value="1"/>
</dbReference>
<dbReference type="Pfam" id="PF00296">
    <property type="entry name" value="Bac_luciferase"/>
    <property type="match status" value="1"/>
</dbReference>
<reference evidence="8" key="1">
    <citation type="journal article" date="2019" name="Int. J. Syst. Evol. Microbiol.">
        <title>The Global Catalogue of Microorganisms (GCM) 10K type strain sequencing project: providing services to taxonomists for standard genome sequencing and annotation.</title>
        <authorList>
            <consortium name="The Broad Institute Genomics Platform"/>
            <consortium name="The Broad Institute Genome Sequencing Center for Infectious Disease"/>
            <person name="Wu L."/>
            <person name="Ma J."/>
        </authorList>
    </citation>
    <scope>NUCLEOTIDE SEQUENCE [LARGE SCALE GENOMIC DNA]</scope>
    <source>
        <strain evidence="8">JCM 18956</strain>
    </source>
</reference>
<keyword evidence="8" id="KW-1185">Reference proteome</keyword>
<dbReference type="InterPro" id="IPR011251">
    <property type="entry name" value="Luciferase-like_dom"/>
</dbReference>
<dbReference type="Gene3D" id="3.20.20.30">
    <property type="entry name" value="Luciferase-like domain"/>
    <property type="match status" value="1"/>
</dbReference>
<keyword evidence="4 7" id="KW-0503">Monooxygenase</keyword>
<proteinExistence type="inferred from homology"/>
<dbReference type="InterPro" id="IPR036661">
    <property type="entry name" value="Luciferase-like_sf"/>
</dbReference>
<evidence type="ECO:0000313" key="8">
    <source>
        <dbReference type="Proteomes" id="UP001501295"/>
    </source>
</evidence>
<accession>A0ABP8W3Z9</accession>
<organism evidence="7 8">
    <name type="scientific">Frondihabitans cladoniiphilus</name>
    <dbReference type="NCBI Taxonomy" id="715785"/>
    <lineage>
        <taxon>Bacteria</taxon>
        <taxon>Bacillati</taxon>
        <taxon>Actinomycetota</taxon>
        <taxon>Actinomycetes</taxon>
        <taxon>Micrococcales</taxon>
        <taxon>Microbacteriaceae</taxon>
        <taxon>Frondihabitans</taxon>
    </lineage>
</organism>
<comment type="caution">
    <text evidence="7">The sequence shown here is derived from an EMBL/GenBank/DDBJ whole genome shotgun (WGS) entry which is preliminary data.</text>
</comment>
<evidence type="ECO:0000256" key="3">
    <source>
        <dbReference type="ARBA" id="ARBA00023002"/>
    </source>
</evidence>
<dbReference type="InterPro" id="IPR016215">
    <property type="entry name" value="NTA_MOA"/>
</dbReference>
<dbReference type="SUPFAM" id="SSF51679">
    <property type="entry name" value="Bacterial luciferase-like"/>
    <property type="match status" value="1"/>
</dbReference>
<dbReference type="RefSeq" id="WP_345376490.1">
    <property type="nucleotide sequence ID" value="NZ_BAABLM010000005.1"/>
</dbReference>
<evidence type="ECO:0000256" key="1">
    <source>
        <dbReference type="ARBA" id="ARBA00022630"/>
    </source>
</evidence>
<dbReference type="Proteomes" id="UP001501295">
    <property type="component" value="Unassembled WGS sequence"/>
</dbReference>
<keyword evidence="1" id="KW-0285">Flavoprotein</keyword>
<evidence type="ECO:0000313" key="7">
    <source>
        <dbReference type="EMBL" id="GAA4680810.1"/>
    </source>
</evidence>
<gene>
    <name evidence="7" type="ORF">GCM10025780_27620</name>
</gene>